<evidence type="ECO:0000256" key="3">
    <source>
        <dbReference type="ARBA" id="ARBA00022692"/>
    </source>
</evidence>
<feature type="repeat" description="ANK" evidence="8">
    <location>
        <begin position="71"/>
        <end position="103"/>
    </location>
</feature>
<evidence type="ECO:0000256" key="9">
    <source>
        <dbReference type="SAM" id="Phobius"/>
    </source>
</evidence>
<name>A0A834X335_9FABA</name>
<evidence type="ECO:0000256" key="8">
    <source>
        <dbReference type="PROSITE-ProRule" id="PRU00023"/>
    </source>
</evidence>
<gene>
    <name evidence="11" type="ORF">G2W53_005516</name>
</gene>
<feature type="transmembrane region" description="Helical" evidence="9">
    <location>
        <begin position="530"/>
        <end position="558"/>
    </location>
</feature>
<evidence type="ECO:0000313" key="11">
    <source>
        <dbReference type="EMBL" id="KAF7837034.1"/>
    </source>
</evidence>
<feature type="transmembrane region" description="Helical" evidence="9">
    <location>
        <begin position="462"/>
        <end position="487"/>
    </location>
</feature>
<keyword evidence="12" id="KW-1185">Reference proteome</keyword>
<evidence type="ECO:0000313" key="12">
    <source>
        <dbReference type="Proteomes" id="UP000634136"/>
    </source>
</evidence>
<keyword evidence="7 9" id="KW-0472">Membrane</keyword>
<reference evidence="11" key="1">
    <citation type="submission" date="2020-09" db="EMBL/GenBank/DDBJ databases">
        <title>Genome-Enabled Discovery of Anthraquinone Biosynthesis in Senna tora.</title>
        <authorList>
            <person name="Kang S.-H."/>
            <person name="Pandey R.P."/>
            <person name="Lee C.-M."/>
            <person name="Sim J.-S."/>
            <person name="Jeong J.-T."/>
            <person name="Choi B.-S."/>
            <person name="Jung M."/>
            <person name="Ginzburg D."/>
            <person name="Zhao K."/>
            <person name="Won S.Y."/>
            <person name="Oh T.-J."/>
            <person name="Yu Y."/>
            <person name="Kim N.-H."/>
            <person name="Lee O.R."/>
            <person name="Lee T.-H."/>
            <person name="Bashyal P."/>
            <person name="Kim T.-S."/>
            <person name="Lee W.-H."/>
            <person name="Kawkins C."/>
            <person name="Kim C.-K."/>
            <person name="Kim J.S."/>
            <person name="Ahn B.O."/>
            <person name="Rhee S.Y."/>
            <person name="Sohng J.K."/>
        </authorList>
    </citation>
    <scope>NUCLEOTIDE SEQUENCE</scope>
    <source>
        <tissue evidence="11">Leaf</tissue>
    </source>
</reference>
<dbReference type="AlphaFoldDB" id="A0A834X335"/>
<dbReference type="InterPro" id="IPR036770">
    <property type="entry name" value="Ankyrin_rpt-contain_sf"/>
</dbReference>
<accession>A0A834X335</accession>
<evidence type="ECO:0000256" key="6">
    <source>
        <dbReference type="ARBA" id="ARBA00023043"/>
    </source>
</evidence>
<dbReference type="SUPFAM" id="SSF48403">
    <property type="entry name" value="Ankyrin repeat"/>
    <property type="match status" value="1"/>
</dbReference>
<dbReference type="EMBL" id="JAAIUW010000003">
    <property type="protein sequence ID" value="KAF7837034.1"/>
    <property type="molecule type" value="Genomic_DNA"/>
</dbReference>
<evidence type="ECO:0000256" key="4">
    <source>
        <dbReference type="ARBA" id="ARBA00022737"/>
    </source>
</evidence>
<evidence type="ECO:0000259" key="10">
    <source>
        <dbReference type="Pfam" id="PF13962"/>
    </source>
</evidence>
<comment type="caution">
    <text evidence="11">The sequence shown here is derived from an EMBL/GenBank/DDBJ whole genome shotgun (WGS) entry which is preliminary data.</text>
</comment>
<dbReference type="Gene3D" id="1.25.40.20">
    <property type="entry name" value="Ankyrin repeat-containing domain"/>
    <property type="match status" value="3"/>
</dbReference>
<dbReference type="OrthoDB" id="10040922at2759"/>
<dbReference type="Pfam" id="PF13962">
    <property type="entry name" value="PGG"/>
    <property type="match status" value="1"/>
</dbReference>
<keyword evidence="5 9" id="KW-1133">Transmembrane helix</keyword>
<feature type="transmembrane region" description="Helical" evidence="9">
    <location>
        <begin position="499"/>
        <end position="524"/>
    </location>
</feature>
<evidence type="ECO:0000256" key="5">
    <source>
        <dbReference type="ARBA" id="ARBA00022989"/>
    </source>
</evidence>
<comment type="subcellular location">
    <subcellularLocation>
        <location evidence="2">Cell membrane</location>
        <topology evidence="2">Peripheral membrane protein</topology>
        <orientation evidence="2">Cytoplasmic side</orientation>
    </subcellularLocation>
    <subcellularLocation>
        <location evidence="1">Membrane</location>
        <topology evidence="1">Multi-pass membrane protein</topology>
    </subcellularLocation>
</comment>
<feature type="transmembrane region" description="Helical" evidence="9">
    <location>
        <begin position="604"/>
        <end position="630"/>
    </location>
</feature>
<keyword evidence="6 8" id="KW-0040">ANK repeat</keyword>
<feature type="domain" description="PGG" evidence="10">
    <location>
        <begin position="413"/>
        <end position="523"/>
    </location>
</feature>
<dbReference type="InterPro" id="IPR002110">
    <property type="entry name" value="Ankyrin_rpt"/>
</dbReference>
<feature type="repeat" description="ANK" evidence="8">
    <location>
        <begin position="146"/>
        <end position="168"/>
    </location>
</feature>
<evidence type="ECO:0000256" key="7">
    <source>
        <dbReference type="ARBA" id="ARBA00023136"/>
    </source>
</evidence>
<feature type="repeat" description="ANK" evidence="8">
    <location>
        <begin position="249"/>
        <end position="270"/>
    </location>
</feature>
<feature type="repeat" description="ANK" evidence="8">
    <location>
        <begin position="215"/>
        <end position="239"/>
    </location>
</feature>
<dbReference type="PROSITE" id="PS50297">
    <property type="entry name" value="ANK_REP_REGION"/>
    <property type="match status" value="4"/>
</dbReference>
<dbReference type="SMART" id="SM00248">
    <property type="entry name" value="ANK"/>
    <property type="match status" value="9"/>
</dbReference>
<feature type="transmembrane region" description="Helical" evidence="9">
    <location>
        <begin position="579"/>
        <end position="598"/>
    </location>
</feature>
<dbReference type="Proteomes" id="UP000634136">
    <property type="component" value="Unassembled WGS sequence"/>
</dbReference>
<protein>
    <submittedName>
        <fullName evidence="11">Protein ACCELERATED CELL DEATH 6-like</fullName>
    </submittedName>
</protein>
<organism evidence="11 12">
    <name type="scientific">Senna tora</name>
    <dbReference type="NCBI Taxonomy" id="362788"/>
    <lineage>
        <taxon>Eukaryota</taxon>
        <taxon>Viridiplantae</taxon>
        <taxon>Streptophyta</taxon>
        <taxon>Embryophyta</taxon>
        <taxon>Tracheophyta</taxon>
        <taxon>Spermatophyta</taxon>
        <taxon>Magnoliopsida</taxon>
        <taxon>eudicotyledons</taxon>
        <taxon>Gunneridae</taxon>
        <taxon>Pentapetalae</taxon>
        <taxon>rosids</taxon>
        <taxon>fabids</taxon>
        <taxon>Fabales</taxon>
        <taxon>Fabaceae</taxon>
        <taxon>Caesalpinioideae</taxon>
        <taxon>Cassia clade</taxon>
        <taxon>Senna</taxon>
    </lineage>
</organism>
<keyword evidence="4" id="KW-0677">Repeat</keyword>
<evidence type="ECO:0000256" key="2">
    <source>
        <dbReference type="ARBA" id="ARBA00004413"/>
    </source>
</evidence>
<dbReference type="Pfam" id="PF12796">
    <property type="entry name" value="Ank_2"/>
    <property type="match status" value="3"/>
</dbReference>
<dbReference type="InterPro" id="IPR026961">
    <property type="entry name" value="PGG_dom"/>
</dbReference>
<dbReference type="PROSITE" id="PS50088">
    <property type="entry name" value="ANK_REPEAT"/>
    <property type="match status" value="4"/>
</dbReference>
<evidence type="ECO:0000256" key="1">
    <source>
        <dbReference type="ARBA" id="ARBA00004141"/>
    </source>
</evidence>
<keyword evidence="3 9" id="KW-0812">Transmembrane</keyword>
<dbReference type="GO" id="GO:0005886">
    <property type="term" value="C:plasma membrane"/>
    <property type="evidence" value="ECO:0007669"/>
    <property type="project" value="UniProtKB-SubCell"/>
</dbReference>
<dbReference type="PANTHER" id="PTHR24186">
    <property type="entry name" value="PROTEIN PHOSPHATASE 1 REGULATORY SUBUNIT"/>
    <property type="match status" value="1"/>
</dbReference>
<proteinExistence type="predicted"/>
<dbReference type="PANTHER" id="PTHR24186:SF46">
    <property type="entry name" value="PROTEIN ACCELERATED CELL DEATH 6-LIKE"/>
    <property type="match status" value="1"/>
</dbReference>
<sequence>MLLPLSVMRPPEFNTGIQIGLWTRNYLCAIFDQLTPAGDTLLHEAAYFGTQDIAELIGHHFPHILTKTNIQGDTPLHVAARSKSWDVVNLILSQSCMQNKEEGIVTRLSNEYGNTALHEAVFSKNLDGITLLFQADQCVAHCLNKSGQSPLYLAVLTKDKEIVDILLEAPFPEDKPPPNCHGNSPLHAAIYTRNAVLLKEMVAKKTELMYLRDEDGGTPLHYAAATGYVEGVGILLKKSTLTALEWNTKGQLPIHLASRWGHVEVVKELLHQEWPNSRVLLNKKGQNILHIAVKKAQENVVKYVLNMKKQQLINFNEKDKNGNTALHLASEKVIPTILFCLTRDRRIDVNILNNEGLTAGDILMLKCETPMTLKPLGQCLSYLILHSVGAPLSNKGRRLLSMRGVEPKVDLIRDRVNTLMLVAMLIATVTFAAVFTVPGGVYSSDDPNPHKRGMPVLANRSMFKTFVLFDTVAMCSSIFGSFTLFWAKVGDYHVAIRSYFASLYMVYTALVMMTLAFVAAVHLVVSNIWWLANLVTLIGILFISLILGFGVLEVFPYGTLMPLLGPVRELLIRALYRELDIAITISLTVGNMITLALLPMCVAFMAAVSLVVTNIPCLSILITLIGIFFFNFPTSFLVPFWSYTFNYHDPVFTCLYCVNSTISSLGFPSHSMVIK</sequence>
<feature type="transmembrane region" description="Helical" evidence="9">
    <location>
        <begin position="418"/>
        <end position="442"/>
    </location>
</feature>